<dbReference type="GO" id="GO:0017110">
    <property type="term" value="F:nucleoside diphosphate phosphatase activity"/>
    <property type="evidence" value="ECO:0007669"/>
    <property type="project" value="TreeGrafter"/>
</dbReference>
<name>A0AAN7GU30_9MYRT</name>
<keyword evidence="12" id="KW-0812">Transmembrane</keyword>
<keyword evidence="3" id="KW-0378">Hydrolase</keyword>
<dbReference type="AlphaFoldDB" id="A0AAN7GU30"/>
<feature type="transmembrane region" description="Helical" evidence="12">
    <location>
        <begin position="588"/>
        <end position="608"/>
    </location>
</feature>
<comment type="catalytic activity">
    <reaction evidence="8">
        <text>a ribonucleoside 5'-triphosphate + 2 H2O = a ribonucleoside 5'-phosphate + 2 phosphate + 2 H(+)</text>
        <dbReference type="Rhea" id="RHEA:36795"/>
        <dbReference type="ChEBI" id="CHEBI:15377"/>
        <dbReference type="ChEBI" id="CHEBI:15378"/>
        <dbReference type="ChEBI" id="CHEBI:43474"/>
        <dbReference type="ChEBI" id="CHEBI:58043"/>
        <dbReference type="ChEBI" id="CHEBI:61557"/>
        <dbReference type="EC" id="3.6.1.5"/>
    </reaction>
</comment>
<evidence type="ECO:0000256" key="9">
    <source>
        <dbReference type="PIRSR" id="PIRSR600407-1"/>
    </source>
</evidence>
<feature type="binding site" evidence="10">
    <location>
        <begin position="306"/>
        <end position="310"/>
    </location>
    <ligand>
        <name>ATP</name>
        <dbReference type="ChEBI" id="CHEBI:30616"/>
    </ligand>
</feature>
<evidence type="ECO:0000256" key="3">
    <source>
        <dbReference type="ARBA" id="ARBA00022801"/>
    </source>
</evidence>
<evidence type="ECO:0000256" key="12">
    <source>
        <dbReference type="SAM" id="Phobius"/>
    </source>
</evidence>
<evidence type="ECO:0000313" key="13">
    <source>
        <dbReference type="EMBL" id="KAK4748759.1"/>
    </source>
</evidence>
<evidence type="ECO:0000256" key="10">
    <source>
        <dbReference type="PIRSR" id="PIRSR600407-2"/>
    </source>
</evidence>
<dbReference type="GO" id="GO:0009134">
    <property type="term" value="P:nucleoside diphosphate catabolic process"/>
    <property type="evidence" value="ECO:0007669"/>
    <property type="project" value="TreeGrafter"/>
</dbReference>
<evidence type="ECO:0000256" key="11">
    <source>
        <dbReference type="SAM" id="MobiDB-lite"/>
    </source>
</evidence>
<dbReference type="GO" id="GO:0004050">
    <property type="term" value="F:apyrase activity"/>
    <property type="evidence" value="ECO:0007669"/>
    <property type="project" value="UniProtKB-EC"/>
</dbReference>
<evidence type="ECO:0000256" key="7">
    <source>
        <dbReference type="ARBA" id="ARBA00032306"/>
    </source>
</evidence>
<dbReference type="EMBL" id="JAXIOK010000019">
    <property type="protein sequence ID" value="KAK4748759.1"/>
    <property type="molecule type" value="Genomic_DNA"/>
</dbReference>
<keyword evidence="14" id="KW-1185">Reference proteome</keyword>
<proteinExistence type="inferred from homology"/>
<dbReference type="Proteomes" id="UP001345219">
    <property type="component" value="Chromosome 12"/>
</dbReference>
<dbReference type="EC" id="3.6.1.5" evidence="2"/>
<dbReference type="GO" id="GO:0016020">
    <property type="term" value="C:membrane"/>
    <property type="evidence" value="ECO:0007669"/>
    <property type="project" value="TreeGrafter"/>
</dbReference>
<keyword evidence="12" id="KW-0472">Membrane</keyword>
<dbReference type="Gene3D" id="3.30.420.40">
    <property type="match status" value="1"/>
</dbReference>
<dbReference type="PANTHER" id="PTHR11782:SF125">
    <property type="entry name" value="APYRASE 7-RELATED"/>
    <property type="match status" value="1"/>
</dbReference>
<dbReference type="GO" id="GO:0005524">
    <property type="term" value="F:ATP binding"/>
    <property type="evidence" value="ECO:0007669"/>
    <property type="project" value="UniProtKB-KW"/>
</dbReference>
<feature type="region of interest" description="Disordered" evidence="11">
    <location>
        <begin position="724"/>
        <end position="746"/>
    </location>
</feature>
<evidence type="ECO:0000256" key="4">
    <source>
        <dbReference type="ARBA" id="ARBA00030084"/>
    </source>
</evidence>
<dbReference type="Pfam" id="PF01150">
    <property type="entry name" value="GDA1_CD39"/>
    <property type="match status" value="1"/>
</dbReference>
<evidence type="ECO:0000313" key="14">
    <source>
        <dbReference type="Proteomes" id="UP001345219"/>
    </source>
</evidence>
<reference evidence="13 14" key="1">
    <citation type="journal article" date="2023" name="Hortic Res">
        <title>Pangenome of water caltrop reveals structural variations and asymmetric subgenome divergence after allopolyploidization.</title>
        <authorList>
            <person name="Zhang X."/>
            <person name="Chen Y."/>
            <person name="Wang L."/>
            <person name="Yuan Y."/>
            <person name="Fang M."/>
            <person name="Shi L."/>
            <person name="Lu R."/>
            <person name="Comes H.P."/>
            <person name="Ma Y."/>
            <person name="Chen Y."/>
            <person name="Huang G."/>
            <person name="Zhou Y."/>
            <person name="Zheng Z."/>
            <person name="Qiu Y."/>
        </authorList>
    </citation>
    <scope>NUCLEOTIDE SEQUENCE [LARGE SCALE GENOMIC DNA]</scope>
    <source>
        <tissue evidence="13">Roots</tissue>
    </source>
</reference>
<evidence type="ECO:0000256" key="2">
    <source>
        <dbReference type="ARBA" id="ARBA00012148"/>
    </source>
</evidence>
<comment type="similarity">
    <text evidence="1">Belongs to the GDA1/CD39 NTPase family.</text>
</comment>
<dbReference type="InterPro" id="IPR000407">
    <property type="entry name" value="GDA1_CD39_NTPase"/>
</dbReference>
<gene>
    <name evidence="13" type="ORF">SAY87_015345</name>
</gene>
<dbReference type="CDD" id="cd24043">
    <property type="entry name" value="ASKHA_NBD_AtAPY7-like"/>
    <property type="match status" value="1"/>
</dbReference>
<feature type="transmembrane region" description="Helical" evidence="12">
    <location>
        <begin position="101"/>
        <end position="123"/>
    </location>
</feature>
<evidence type="ECO:0000256" key="6">
    <source>
        <dbReference type="ARBA" id="ARBA00031428"/>
    </source>
</evidence>
<dbReference type="Gene3D" id="3.30.420.150">
    <property type="entry name" value="Exopolyphosphatase. Domain 2"/>
    <property type="match status" value="1"/>
</dbReference>
<keyword evidence="10" id="KW-0547">Nucleotide-binding</keyword>
<sequence length="746" mass="83417">MALAKITYTFSRFKGAISGRNRSSTRLIPASVASTKAGSVANTFSFSGRKNPLRLSSSLQDLSMYRDLDGNALKQSHLWLRENAVSSFPKEGSLTGRWARLLLFFLCLMLVGQLMYATSTYIYTNWSREASKYYVVLDCGSTGTRVYAYQASLSYRTDGGLPVILRSFNEGNGKKQDSRTKRAYDRMETEPGFDKLVHNVSGLRDAISPLIQWAEQQIPQQSHKSTSLFLYATAGVRRLPPDDSQWLLDNAWTMLKMSPFLCERDWVKIISGTQEAYYGWVALNYHTGMLDVMPKRGTLGALDLGGSSLQVTFEGRENVHENSGIKLRIGVADHYLNAYSLSGYGLNDAFDKSVSQIFRGLPEGLKVDSVNGNLELKHPCLQSGYKERYICSQCGSHVKEGGSPVIGDSMGQGDNKLGISLQLRGAPKWEECRELAKMAVNLSEWSSMSPGLDCDIQPCALSEDLPHPYGQFHAMSGFFVVYRFFNLSKDATLDGVLEKGREFCEKTWESAKSSVPPQPFIEQYCFRASYIASLLREGLHITDTQITIDSGSITWTLGVALLEAGQAFPLQARLRRYQILWLNINPTVLVIILLLPLLILAFALSWGYNWMPKFFWRPYLPLFRHKSASAASALNVHSLKLQRWRPVNLRDRKFKTPLSPINEDSQHLPIRLGHGVGGSCIQLTDLPLLYPPAGGVSHSFSSSSLRNMQFNGTSMTCIWSPRGNQMHLQSRRSQSREELSSSIAEA</sequence>
<evidence type="ECO:0000256" key="1">
    <source>
        <dbReference type="ARBA" id="ARBA00009283"/>
    </source>
</evidence>
<comment type="caution">
    <text evidence="13">The sequence shown here is derived from an EMBL/GenBank/DDBJ whole genome shotgun (WGS) entry which is preliminary data.</text>
</comment>
<evidence type="ECO:0000256" key="8">
    <source>
        <dbReference type="ARBA" id="ARBA00049175"/>
    </source>
</evidence>
<evidence type="ECO:0000256" key="5">
    <source>
        <dbReference type="ARBA" id="ARBA00031370"/>
    </source>
</evidence>
<organism evidence="13 14">
    <name type="scientific">Trapa incisa</name>
    <dbReference type="NCBI Taxonomy" id="236973"/>
    <lineage>
        <taxon>Eukaryota</taxon>
        <taxon>Viridiplantae</taxon>
        <taxon>Streptophyta</taxon>
        <taxon>Embryophyta</taxon>
        <taxon>Tracheophyta</taxon>
        <taxon>Spermatophyta</taxon>
        <taxon>Magnoliopsida</taxon>
        <taxon>eudicotyledons</taxon>
        <taxon>Gunneridae</taxon>
        <taxon>Pentapetalae</taxon>
        <taxon>rosids</taxon>
        <taxon>malvids</taxon>
        <taxon>Myrtales</taxon>
        <taxon>Lythraceae</taxon>
        <taxon>Trapa</taxon>
    </lineage>
</organism>
<accession>A0AAN7GU30</accession>
<dbReference type="PANTHER" id="PTHR11782">
    <property type="entry name" value="ADENOSINE/GUANOSINE DIPHOSPHATASE"/>
    <property type="match status" value="1"/>
</dbReference>
<keyword evidence="10" id="KW-0067">ATP-binding</keyword>
<protein>
    <recommendedName>
        <fullName evidence="2">apyrase</fullName>
        <ecNumber evidence="2">3.6.1.5</ecNumber>
    </recommendedName>
    <alternativeName>
        <fullName evidence="6">ATP-diphosphatase</fullName>
    </alternativeName>
    <alternativeName>
        <fullName evidence="7">ATP-diphosphohydrolase</fullName>
    </alternativeName>
    <alternativeName>
        <fullName evidence="4">Adenosine diphosphatase</fullName>
    </alternativeName>
    <alternativeName>
        <fullName evidence="5">NTPDase</fullName>
    </alternativeName>
</protein>
<feature type="active site" description="Proton acceptor" evidence="9">
    <location>
        <position position="275"/>
    </location>
</feature>
<keyword evidence="12" id="KW-1133">Transmembrane helix</keyword>